<keyword evidence="2" id="KW-1185">Reference proteome</keyword>
<accession>A0AAV4TCD8</accession>
<sequence>MENMLKQIIPPSRTLIIIILFMTCNEQKKKIRPIDGEGRCLPTAPFNGCLKSPSNNQRAARISRSLFIDRPREDLHHRFFKLTSLGAAKASGH</sequence>
<evidence type="ECO:0000313" key="1">
    <source>
        <dbReference type="EMBL" id="GIY42886.1"/>
    </source>
</evidence>
<reference evidence="1 2" key="1">
    <citation type="submission" date="2021-06" db="EMBL/GenBank/DDBJ databases">
        <title>Caerostris extrusa draft genome.</title>
        <authorList>
            <person name="Kono N."/>
            <person name="Arakawa K."/>
        </authorList>
    </citation>
    <scope>NUCLEOTIDE SEQUENCE [LARGE SCALE GENOMIC DNA]</scope>
</reference>
<organism evidence="1 2">
    <name type="scientific">Caerostris extrusa</name>
    <name type="common">Bark spider</name>
    <name type="synonym">Caerostris bankana</name>
    <dbReference type="NCBI Taxonomy" id="172846"/>
    <lineage>
        <taxon>Eukaryota</taxon>
        <taxon>Metazoa</taxon>
        <taxon>Ecdysozoa</taxon>
        <taxon>Arthropoda</taxon>
        <taxon>Chelicerata</taxon>
        <taxon>Arachnida</taxon>
        <taxon>Araneae</taxon>
        <taxon>Araneomorphae</taxon>
        <taxon>Entelegynae</taxon>
        <taxon>Araneoidea</taxon>
        <taxon>Araneidae</taxon>
        <taxon>Caerostris</taxon>
    </lineage>
</organism>
<name>A0AAV4TCD8_CAEEX</name>
<dbReference type="Proteomes" id="UP001054945">
    <property type="component" value="Unassembled WGS sequence"/>
</dbReference>
<gene>
    <name evidence="1" type="ORF">CEXT_608231</name>
</gene>
<proteinExistence type="predicted"/>
<comment type="caution">
    <text evidence="1">The sequence shown here is derived from an EMBL/GenBank/DDBJ whole genome shotgun (WGS) entry which is preliminary data.</text>
</comment>
<dbReference type="AlphaFoldDB" id="A0AAV4TCD8"/>
<evidence type="ECO:0000313" key="2">
    <source>
        <dbReference type="Proteomes" id="UP001054945"/>
    </source>
</evidence>
<dbReference type="EMBL" id="BPLR01010909">
    <property type="protein sequence ID" value="GIY42886.1"/>
    <property type="molecule type" value="Genomic_DNA"/>
</dbReference>
<protein>
    <submittedName>
        <fullName evidence="1">Uncharacterized protein</fullName>
    </submittedName>
</protein>